<dbReference type="InterPro" id="IPR000225">
    <property type="entry name" value="Armadillo"/>
</dbReference>
<evidence type="ECO:0000256" key="6">
    <source>
        <dbReference type="ARBA" id="ARBA00022786"/>
    </source>
</evidence>
<keyword evidence="5" id="KW-0677">Repeat</keyword>
<proteinExistence type="predicted"/>
<dbReference type="OrthoDB" id="7537227at2759"/>
<evidence type="ECO:0000256" key="2">
    <source>
        <dbReference type="ARBA" id="ARBA00004906"/>
    </source>
</evidence>
<dbReference type="Gene3D" id="1.25.10.10">
    <property type="entry name" value="Leucine-rich Repeat Variant"/>
    <property type="match status" value="2"/>
</dbReference>
<dbReference type="SMART" id="SM00185">
    <property type="entry name" value="ARM"/>
    <property type="match status" value="5"/>
</dbReference>
<dbReference type="Proteomes" id="UP000250235">
    <property type="component" value="Unassembled WGS sequence"/>
</dbReference>
<dbReference type="SUPFAM" id="SSF57850">
    <property type="entry name" value="RING/U-box"/>
    <property type="match status" value="1"/>
</dbReference>
<dbReference type="PROSITE" id="PS51698">
    <property type="entry name" value="U_BOX"/>
    <property type="match status" value="1"/>
</dbReference>
<feature type="repeat" description="ARM" evidence="7">
    <location>
        <begin position="380"/>
        <end position="420"/>
    </location>
</feature>
<dbReference type="InterPro" id="IPR058678">
    <property type="entry name" value="ARM_PUB"/>
</dbReference>
<dbReference type="PANTHER" id="PTHR23315">
    <property type="entry name" value="U BOX DOMAIN-CONTAINING"/>
    <property type="match status" value="1"/>
</dbReference>
<feature type="region of interest" description="Disordered" evidence="8">
    <location>
        <begin position="138"/>
        <end position="192"/>
    </location>
</feature>
<dbReference type="InterPro" id="IPR011989">
    <property type="entry name" value="ARM-like"/>
</dbReference>
<protein>
    <recommendedName>
        <fullName evidence="3">RING-type E3 ubiquitin transferase</fullName>
        <ecNumber evidence="3">2.3.2.27</ecNumber>
    </recommendedName>
</protein>
<organism evidence="10 11">
    <name type="scientific">Dorcoceras hygrometricum</name>
    <dbReference type="NCBI Taxonomy" id="472368"/>
    <lineage>
        <taxon>Eukaryota</taxon>
        <taxon>Viridiplantae</taxon>
        <taxon>Streptophyta</taxon>
        <taxon>Embryophyta</taxon>
        <taxon>Tracheophyta</taxon>
        <taxon>Spermatophyta</taxon>
        <taxon>Magnoliopsida</taxon>
        <taxon>eudicotyledons</taxon>
        <taxon>Gunneridae</taxon>
        <taxon>Pentapetalae</taxon>
        <taxon>asterids</taxon>
        <taxon>lamiids</taxon>
        <taxon>Lamiales</taxon>
        <taxon>Gesneriaceae</taxon>
        <taxon>Didymocarpoideae</taxon>
        <taxon>Trichosporeae</taxon>
        <taxon>Loxocarpinae</taxon>
        <taxon>Dorcoceras</taxon>
    </lineage>
</organism>
<dbReference type="PROSITE" id="PS50176">
    <property type="entry name" value="ARM_REPEAT"/>
    <property type="match status" value="2"/>
</dbReference>
<dbReference type="InterPro" id="IPR003613">
    <property type="entry name" value="Ubox_domain"/>
</dbReference>
<dbReference type="InterPro" id="IPR013083">
    <property type="entry name" value="Znf_RING/FYVE/PHD"/>
</dbReference>
<keyword evidence="6" id="KW-0833">Ubl conjugation pathway</keyword>
<dbReference type="GO" id="GO:0016567">
    <property type="term" value="P:protein ubiquitination"/>
    <property type="evidence" value="ECO:0007669"/>
    <property type="project" value="UniProtKB-UniPathway"/>
</dbReference>
<dbReference type="GO" id="GO:0061630">
    <property type="term" value="F:ubiquitin protein ligase activity"/>
    <property type="evidence" value="ECO:0007669"/>
    <property type="project" value="UniProtKB-EC"/>
</dbReference>
<keyword evidence="4" id="KW-0808">Transferase</keyword>
<dbReference type="SUPFAM" id="SSF48371">
    <property type="entry name" value="ARM repeat"/>
    <property type="match status" value="1"/>
</dbReference>
<accession>A0A2Z7B9R1</accession>
<dbReference type="Pfam" id="PF04564">
    <property type="entry name" value="U-box"/>
    <property type="match status" value="1"/>
</dbReference>
<dbReference type="Gene3D" id="3.30.40.10">
    <property type="entry name" value="Zinc/RING finger domain, C3HC4 (zinc finger)"/>
    <property type="match status" value="1"/>
</dbReference>
<evidence type="ECO:0000256" key="1">
    <source>
        <dbReference type="ARBA" id="ARBA00000900"/>
    </source>
</evidence>
<evidence type="ECO:0000256" key="3">
    <source>
        <dbReference type="ARBA" id="ARBA00012483"/>
    </source>
</evidence>
<evidence type="ECO:0000256" key="4">
    <source>
        <dbReference type="ARBA" id="ARBA00022679"/>
    </source>
</evidence>
<feature type="compositionally biased region" description="Low complexity" evidence="8">
    <location>
        <begin position="178"/>
        <end position="192"/>
    </location>
</feature>
<evidence type="ECO:0000259" key="9">
    <source>
        <dbReference type="PROSITE" id="PS51698"/>
    </source>
</evidence>
<evidence type="ECO:0000256" key="8">
    <source>
        <dbReference type="SAM" id="MobiDB-lite"/>
    </source>
</evidence>
<dbReference type="PANTHER" id="PTHR23315:SF276">
    <property type="entry name" value="U-BOX DOMAIN-CONTAINING PROTEIN 38"/>
    <property type="match status" value="1"/>
</dbReference>
<dbReference type="EMBL" id="KV007597">
    <property type="protein sequence ID" value="KZV31243.1"/>
    <property type="molecule type" value="Genomic_DNA"/>
</dbReference>
<comment type="catalytic activity">
    <reaction evidence="1">
        <text>S-ubiquitinyl-[E2 ubiquitin-conjugating enzyme]-L-cysteine + [acceptor protein]-L-lysine = [E2 ubiquitin-conjugating enzyme]-L-cysteine + N(6)-ubiquitinyl-[acceptor protein]-L-lysine.</text>
        <dbReference type="EC" id="2.3.2.27"/>
    </reaction>
</comment>
<evidence type="ECO:0000256" key="7">
    <source>
        <dbReference type="PROSITE-ProRule" id="PRU00259"/>
    </source>
</evidence>
<feature type="compositionally biased region" description="Polar residues" evidence="8">
    <location>
        <begin position="138"/>
        <end position="154"/>
    </location>
</feature>
<dbReference type="EC" id="2.3.2.27" evidence="3"/>
<dbReference type="SMART" id="SM00504">
    <property type="entry name" value="Ubox"/>
    <property type="match status" value="1"/>
</dbReference>
<sequence length="531" mass="56638">MGGDGKPRRWRISFHGPCSAAAAVPPSEFVCPISKSLMFDPNIVSSGQTFERVSVQVCNDLGFIPTLPDGSKPDLSTVIPNLALKAAIQNWCSKSGWSRPNPPIYSDIESIICSSMGSSTSKNRVSDGELLEGVSEIPQVSSSHAATEPNSRNFSTSSSSDDSVTTGSSPISQFKTRPSCFSTSSSSWPSTSSDFIPDEASFNDVSARSSTSSPAEDENFVNKIQSSDVFDREQALIWVRETTKTDEESRATLCTDKLLSALKLALISPFATLKTNAAATLVNLSIEKRNKIKIVRAGIVPLLIDVLRNGSDESKEHAAGAIFSLAIENENRTTIGVLGALQPLMHAIRSGSQRCRLDSASALYHLTLVQTNIVKIVKLGAVGVLLGLLKDPELAARVILVLGNLAACEPGRTALLEAGGVGSLLEVLRKGIAEASVSTRENCVTTLYLLSFGSLRFKAFARDAGAAEVLEEVAETGSELVREQSWKILEGLRPREEAEEVDWDAVMKGGVGHAGYRAGRGHGHGPGSTEF</sequence>
<keyword evidence="11" id="KW-1185">Reference proteome</keyword>
<evidence type="ECO:0000313" key="10">
    <source>
        <dbReference type="EMBL" id="KZV31243.1"/>
    </source>
</evidence>
<dbReference type="InterPro" id="IPR016024">
    <property type="entry name" value="ARM-type_fold"/>
</dbReference>
<reference evidence="10 11" key="1">
    <citation type="journal article" date="2015" name="Proc. Natl. Acad. Sci. U.S.A.">
        <title>The resurrection genome of Boea hygrometrica: A blueprint for survival of dehydration.</title>
        <authorList>
            <person name="Xiao L."/>
            <person name="Yang G."/>
            <person name="Zhang L."/>
            <person name="Yang X."/>
            <person name="Zhao S."/>
            <person name="Ji Z."/>
            <person name="Zhou Q."/>
            <person name="Hu M."/>
            <person name="Wang Y."/>
            <person name="Chen M."/>
            <person name="Xu Y."/>
            <person name="Jin H."/>
            <person name="Xiao X."/>
            <person name="Hu G."/>
            <person name="Bao F."/>
            <person name="Hu Y."/>
            <person name="Wan P."/>
            <person name="Li L."/>
            <person name="Deng X."/>
            <person name="Kuang T."/>
            <person name="Xiang C."/>
            <person name="Zhu J.K."/>
            <person name="Oliver M.J."/>
            <person name="He Y."/>
        </authorList>
    </citation>
    <scope>NUCLEOTIDE SEQUENCE [LARGE SCALE GENOMIC DNA]</scope>
    <source>
        <strain evidence="11">cv. XS01</strain>
    </source>
</reference>
<feature type="compositionally biased region" description="Low complexity" evidence="8">
    <location>
        <begin position="155"/>
        <end position="169"/>
    </location>
</feature>
<comment type="pathway">
    <text evidence="2">Protein modification; protein ubiquitination.</text>
</comment>
<gene>
    <name evidence="10" type="ORF">F511_13037</name>
</gene>
<name>A0A2Z7B9R1_9LAMI</name>
<dbReference type="AlphaFoldDB" id="A0A2Z7B9R1"/>
<dbReference type="Pfam" id="PF25598">
    <property type="entry name" value="ARM_PUB"/>
    <property type="match status" value="1"/>
</dbReference>
<evidence type="ECO:0000256" key="5">
    <source>
        <dbReference type="ARBA" id="ARBA00022737"/>
    </source>
</evidence>
<feature type="domain" description="U-box" evidence="9">
    <location>
        <begin position="24"/>
        <end position="98"/>
    </location>
</feature>
<evidence type="ECO:0000313" key="11">
    <source>
        <dbReference type="Proteomes" id="UP000250235"/>
    </source>
</evidence>
<feature type="repeat" description="ARM" evidence="7">
    <location>
        <begin position="298"/>
        <end position="335"/>
    </location>
</feature>
<dbReference type="UniPathway" id="UPA00143"/>